<organism evidence="2 3">
    <name type="scientific">Petrachloros mirabilis ULC683</name>
    <dbReference type="NCBI Taxonomy" id="2781853"/>
    <lineage>
        <taxon>Bacteria</taxon>
        <taxon>Bacillati</taxon>
        <taxon>Cyanobacteriota</taxon>
        <taxon>Cyanophyceae</taxon>
        <taxon>Synechococcales</taxon>
        <taxon>Petrachlorosaceae</taxon>
        <taxon>Petrachloros</taxon>
        <taxon>Petrachloros mirabilis</taxon>
    </lineage>
</organism>
<name>A0A8K1ZXD7_9CYAN</name>
<protein>
    <submittedName>
        <fullName evidence="2">Uncharacterized protein</fullName>
    </submittedName>
</protein>
<sequence length="70" mass="7632">MNTLSYGCDWGGRLPLILDITAYAVGYELAYRNYGLICGGLGELWHLPGQRQGSPKEFCQEPIPSSSIPG</sequence>
<evidence type="ECO:0000313" key="3">
    <source>
        <dbReference type="Proteomes" id="UP000607397"/>
    </source>
</evidence>
<evidence type="ECO:0000256" key="1">
    <source>
        <dbReference type="SAM" id="MobiDB-lite"/>
    </source>
</evidence>
<feature type="region of interest" description="Disordered" evidence="1">
    <location>
        <begin position="50"/>
        <end position="70"/>
    </location>
</feature>
<dbReference type="RefSeq" id="WP_161824111.1">
    <property type="nucleotide sequence ID" value="NZ_WVIC01000005.1"/>
</dbReference>
<comment type="caution">
    <text evidence="2">The sequence shown here is derived from an EMBL/GenBank/DDBJ whole genome shotgun (WGS) entry which is preliminary data.</text>
</comment>
<evidence type="ECO:0000313" key="2">
    <source>
        <dbReference type="EMBL" id="NCJ05633.1"/>
    </source>
</evidence>
<proteinExistence type="predicted"/>
<accession>A0A8K1ZXD7</accession>
<dbReference type="Proteomes" id="UP000607397">
    <property type="component" value="Unassembled WGS sequence"/>
</dbReference>
<dbReference type="EMBL" id="WVIC01000005">
    <property type="protein sequence ID" value="NCJ05633.1"/>
    <property type="molecule type" value="Genomic_DNA"/>
</dbReference>
<keyword evidence="3" id="KW-1185">Reference proteome</keyword>
<dbReference type="AlphaFoldDB" id="A0A8K1ZXD7"/>
<reference evidence="2" key="1">
    <citation type="submission" date="2019-12" db="EMBL/GenBank/DDBJ databases">
        <title>High-Quality draft genome sequences of three cyanobacteria isolated from the limestone walls of the Old Cathedral of Coimbra.</title>
        <authorList>
            <person name="Tiago I."/>
            <person name="Soares F."/>
            <person name="Portugal A."/>
        </authorList>
    </citation>
    <scope>NUCLEOTIDE SEQUENCE [LARGE SCALE GENOMIC DNA]</scope>
    <source>
        <strain evidence="2">C</strain>
    </source>
</reference>
<gene>
    <name evidence="2" type="ORF">GS597_03735</name>
</gene>